<evidence type="ECO:0000256" key="1">
    <source>
        <dbReference type="SAM" id="Phobius"/>
    </source>
</evidence>
<dbReference type="AlphaFoldDB" id="A0A1B3XQ95"/>
<keyword evidence="1" id="KW-0472">Membrane</keyword>
<dbReference type="EMBL" id="CP017080">
    <property type="protein sequence ID" value="AOH55374.1"/>
    <property type="molecule type" value="Genomic_DNA"/>
</dbReference>
<keyword evidence="1" id="KW-1133">Transmembrane helix</keyword>
<dbReference type="KEGG" id="bmur:ABE28_013525"/>
<keyword evidence="3" id="KW-1185">Reference proteome</keyword>
<feature type="transmembrane region" description="Helical" evidence="1">
    <location>
        <begin position="162"/>
        <end position="185"/>
    </location>
</feature>
<dbReference type="RefSeq" id="WP_064462814.1">
    <property type="nucleotide sequence ID" value="NZ_CP017080.1"/>
</dbReference>
<feature type="transmembrane region" description="Helical" evidence="1">
    <location>
        <begin position="38"/>
        <end position="65"/>
    </location>
</feature>
<feature type="transmembrane region" description="Helical" evidence="1">
    <location>
        <begin position="6"/>
        <end position="26"/>
    </location>
</feature>
<dbReference type="Proteomes" id="UP000077926">
    <property type="component" value="Chromosome"/>
</dbReference>
<evidence type="ECO:0000313" key="2">
    <source>
        <dbReference type="EMBL" id="AOH55374.1"/>
    </source>
</evidence>
<dbReference type="OrthoDB" id="156858at2"/>
<organism evidence="2 3">
    <name type="scientific">Peribacillus muralis</name>
    <dbReference type="NCBI Taxonomy" id="264697"/>
    <lineage>
        <taxon>Bacteria</taxon>
        <taxon>Bacillati</taxon>
        <taxon>Bacillota</taxon>
        <taxon>Bacilli</taxon>
        <taxon>Bacillales</taxon>
        <taxon>Bacillaceae</taxon>
        <taxon>Peribacillus</taxon>
    </lineage>
</organism>
<name>A0A1B3XQ95_9BACI</name>
<feature type="transmembrane region" description="Helical" evidence="1">
    <location>
        <begin position="85"/>
        <end position="103"/>
    </location>
</feature>
<evidence type="ECO:0000313" key="3">
    <source>
        <dbReference type="Proteomes" id="UP000077926"/>
    </source>
</evidence>
<accession>A0A1B3XQ95</accession>
<gene>
    <name evidence="2" type="ORF">ABE28_013525</name>
</gene>
<sequence length="211" mass="23980">MVIFIIRVAAILLLLIGLMVFIAKKVTKKWTIKRKRWWVIAHILFVIVYFCGIAGQLVVLFSMASFSDKESILAGLKFISYFDDYLTIPGAMGAFVTGIWIALRTNWGGLTTYHWVITKWVGNIFAILLGSTITGNVVHNLFPKIISSDVQPFQNPLYFQSRQILFLGMGISVTILTFLVVISYLKPWGKRKKFDRKGRKKDKLPSNSNSI</sequence>
<evidence type="ECO:0008006" key="4">
    <source>
        <dbReference type="Google" id="ProtNLM"/>
    </source>
</evidence>
<proteinExistence type="predicted"/>
<reference evidence="2 3" key="1">
    <citation type="submission" date="2016-08" db="EMBL/GenBank/DDBJ databases">
        <title>Complete genome sequence of Bacillus muralis G25-68, a strain with toxicity to nematodes.</title>
        <authorList>
            <person name="Zheng Z."/>
        </authorList>
    </citation>
    <scope>NUCLEOTIDE SEQUENCE [LARGE SCALE GENOMIC DNA]</scope>
    <source>
        <strain evidence="2 3">G25-68</strain>
    </source>
</reference>
<protein>
    <recommendedName>
        <fullName evidence="4">DUF2269 domain-containing protein</fullName>
    </recommendedName>
</protein>
<feature type="transmembrane region" description="Helical" evidence="1">
    <location>
        <begin position="124"/>
        <end position="142"/>
    </location>
</feature>
<dbReference type="STRING" id="264697.ABE28_013525"/>
<keyword evidence="1" id="KW-0812">Transmembrane</keyword>